<evidence type="ECO:0000313" key="2">
    <source>
        <dbReference type="Proteomes" id="UP001434883"/>
    </source>
</evidence>
<proteinExistence type="predicted"/>
<evidence type="ECO:0000313" key="1">
    <source>
        <dbReference type="EMBL" id="MEQ2214931.1"/>
    </source>
</evidence>
<accession>A0ABV0S4C8</accession>
<reference evidence="1 2" key="1">
    <citation type="submission" date="2021-06" db="EMBL/GenBank/DDBJ databases">
        <authorList>
            <person name="Palmer J.M."/>
        </authorList>
    </citation>
    <scope>NUCLEOTIDE SEQUENCE [LARGE SCALE GENOMIC DNA]</scope>
    <source>
        <strain evidence="1 2">XC_2019</strain>
        <tissue evidence="1">Muscle</tissue>
    </source>
</reference>
<gene>
    <name evidence="1" type="ORF">XENOCAPTIV_024069</name>
</gene>
<organism evidence="1 2">
    <name type="scientific">Xenoophorus captivus</name>
    <dbReference type="NCBI Taxonomy" id="1517983"/>
    <lineage>
        <taxon>Eukaryota</taxon>
        <taxon>Metazoa</taxon>
        <taxon>Chordata</taxon>
        <taxon>Craniata</taxon>
        <taxon>Vertebrata</taxon>
        <taxon>Euteleostomi</taxon>
        <taxon>Actinopterygii</taxon>
        <taxon>Neopterygii</taxon>
        <taxon>Teleostei</taxon>
        <taxon>Neoteleostei</taxon>
        <taxon>Acanthomorphata</taxon>
        <taxon>Ovalentaria</taxon>
        <taxon>Atherinomorphae</taxon>
        <taxon>Cyprinodontiformes</taxon>
        <taxon>Goodeidae</taxon>
        <taxon>Xenoophorus</taxon>
    </lineage>
</organism>
<dbReference type="EMBL" id="JAHRIN010067773">
    <property type="protein sequence ID" value="MEQ2214931.1"/>
    <property type="molecule type" value="Genomic_DNA"/>
</dbReference>
<name>A0ABV0S4C8_9TELE</name>
<feature type="non-terminal residue" evidence="1">
    <location>
        <position position="1"/>
    </location>
</feature>
<comment type="caution">
    <text evidence="1">The sequence shown here is derived from an EMBL/GenBank/DDBJ whole genome shotgun (WGS) entry which is preliminary data.</text>
</comment>
<dbReference type="Proteomes" id="UP001434883">
    <property type="component" value="Unassembled WGS sequence"/>
</dbReference>
<sequence length="112" mass="12576">PRNLHTEISSVVNFLCDVSKRICFFPCSVFFRRFFRQYRSSAFPLTWKGFPRVRLGRTSPLFSQTSTASKGLVFVDSPKVAGSAYVSSDAITYPLQRTSTADKISVDRLAAL</sequence>
<protein>
    <submittedName>
        <fullName evidence="1">Uncharacterized protein</fullName>
    </submittedName>
</protein>
<keyword evidence="2" id="KW-1185">Reference proteome</keyword>